<dbReference type="AlphaFoldDB" id="A0A1C7N768"/>
<dbReference type="SUPFAM" id="SSF46689">
    <property type="entry name" value="Homeodomain-like"/>
    <property type="match status" value="1"/>
</dbReference>
<name>A0A1C7N768_9FUNG</name>
<sequence>MDIDFDMNEISLCEDDIEAVPEIIVSVMSMMRKKWEYNITASAMELDEDATMELKEEYEGDEASNSSDKEENAADVQGSESDLKEEKPLRDLTEKKDAATNTRRVYTQQDINKLISLLIEQIPVKDAALKTGINEKSAYRFKSQWQKTGEIPQQKKRGRKMGTVSELTEKHTKFITDIVDECSTATVAGIHELLLKEFPTGFNLHMTRTRGWSKIGDPAKTTVPASKGTTITILGAISLRKPILVSGAKKRRIDGKVVTTTAK</sequence>
<feature type="region of interest" description="Disordered" evidence="1">
    <location>
        <begin position="53"/>
        <end position="96"/>
    </location>
</feature>
<proteinExistence type="predicted"/>
<feature type="non-terminal residue" evidence="2">
    <location>
        <position position="263"/>
    </location>
</feature>
<evidence type="ECO:0000256" key="1">
    <source>
        <dbReference type="SAM" id="MobiDB-lite"/>
    </source>
</evidence>
<dbReference type="STRING" id="101091.A0A1C7N768"/>
<protein>
    <submittedName>
        <fullName evidence="2">Uncharacterized protein</fullName>
    </submittedName>
</protein>
<accession>A0A1C7N768</accession>
<dbReference type="InParanoid" id="A0A1C7N768"/>
<feature type="compositionally biased region" description="Basic and acidic residues" evidence="1">
    <location>
        <begin position="81"/>
        <end position="96"/>
    </location>
</feature>
<keyword evidence="3" id="KW-1185">Reference proteome</keyword>
<dbReference type="EMBL" id="LUGH01000452">
    <property type="protein sequence ID" value="OBZ84942.1"/>
    <property type="molecule type" value="Genomic_DNA"/>
</dbReference>
<dbReference type="InterPro" id="IPR009057">
    <property type="entry name" value="Homeodomain-like_sf"/>
</dbReference>
<gene>
    <name evidence="2" type="ORF">A0J61_07003</name>
</gene>
<evidence type="ECO:0000313" key="3">
    <source>
        <dbReference type="Proteomes" id="UP000093000"/>
    </source>
</evidence>
<evidence type="ECO:0000313" key="2">
    <source>
        <dbReference type="EMBL" id="OBZ84942.1"/>
    </source>
</evidence>
<dbReference type="OrthoDB" id="2289409at2759"/>
<comment type="caution">
    <text evidence="2">The sequence shown here is derived from an EMBL/GenBank/DDBJ whole genome shotgun (WGS) entry which is preliminary data.</text>
</comment>
<organism evidence="2 3">
    <name type="scientific">Choanephora cucurbitarum</name>
    <dbReference type="NCBI Taxonomy" id="101091"/>
    <lineage>
        <taxon>Eukaryota</taxon>
        <taxon>Fungi</taxon>
        <taxon>Fungi incertae sedis</taxon>
        <taxon>Mucoromycota</taxon>
        <taxon>Mucoromycotina</taxon>
        <taxon>Mucoromycetes</taxon>
        <taxon>Mucorales</taxon>
        <taxon>Mucorineae</taxon>
        <taxon>Choanephoraceae</taxon>
        <taxon>Choanephoroideae</taxon>
        <taxon>Choanephora</taxon>
    </lineage>
</organism>
<reference evidence="2 3" key="1">
    <citation type="submission" date="2016-03" db="EMBL/GenBank/DDBJ databases">
        <title>Choanephora cucurbitarum.</title>
        <authorList>
            <person name="Min B."/>
            <person name="Park H."/>
            <person name="Park J.-H."/>
            <person name="Shin H.-D."/>
            <person name="Choi I.-G."/>
        </authorList>
    </citation>
    <scope>NUCLEOTIDE SEQUENCE [LARGE SCALE GENOMIC DNA]</scope>
    <source>
        <strain evidence="2 3">KUS-F28377</strain>
    </source>
</reference>
<dbReference type="Proteomes" id="UP000093000">
    <property type="component" value="Unassembled WGS sequence"/>
</dbReference>